<reference evidence="8" key="1">
    <citation type="submission" date="2020-03" db="EMBL/GenBank/DDBJ databases">
        <title>A high-quality chromosome-level genome assembly of a woody plant with both climbing and erect habits, Rhamnella rubrinervis.</title>
        <authorList>
            <person name="Lu Z."/>
            <person name="Yang Y."/>
            <person name="Zhu X."/>
            <person name="Sun Y."/>
        </authorList>
    </citation>
    <scope>NUCLEOTIDE SEQUENCE</scope>
    <source>
        <strain evidence="8">BYM</strain>
        <tissue evidence="8">Leaf</tissue>
    </source>
</reference>
<protein>
    <recommendedName>
        <fullName evidence="2">cytokinin riboside 5'-monophosphate phosphoribohydrolase</fullName>
        <ecNumber evidence="2">3.2.2.n1</ecNumber>
    </recommendedName>
</protein>
<organism evidence="8 9">
    <name type="scientific">Rhamnella rubrinervis</name>
    <dbReference type="NCBI Taxonomy" id="2594499"/>
    <lineage>
        <taxon>Eukaryota</taxon>
        <taxon>Viridiplantae</taxon>
        <taxon>Streptophyta</taxon>
        <taxon>Embryophyta</taxon>
        <taxon>Tracheophyta</taxon>
        <taxon>Spermatophyta</taxon>
        <taxon>Magnoliopsida</taxon>
        <taxon>eudicotyledons</taxon>
        <taxon>Gunneridae</taxon>
        <taxon>Pentapetalae</taxon>
        <taxon>rosids</taxon>
        <taxon>fabids</taxon>
        <taxon>Rosales</taxon>
        <taxon>Rhamnaceae</taxon>
        <taxon>rhamnoid group</taxon>
        <taxon>Rhamneae</taxon>
        <taxon>Rhamnella</taxon>
    </lineage>
</organism>
<keyword evidence="3" id="KW-0203">Cytokinin biosynthesis</keyword>
<evidence type="ECO:0000256" key="6">
    <source>
        <dbReference type="ARBA" id="ARBA00049153"/>
    </source>
</evidence>
<name>A0A8K0MRI5_9ROSA</name>
<dbReference type="GO" id="GO:0016799">
    <property type="term" value="F:hydrolase activity, hydrolyzing N-glycosyl compounds"/>
    <property type="evidence" value="ECO:0007669"/>
    <property type="project" value="TreeGrafter"/>
</dbReference>
<keyword evidence="7" id="KW-1133">Transmembrane helix</keyword>
<dbReference type="GO" id="GO:0005829">
    <property type="term" value="C:cytosol"/>
    <property type="evidence" value="ECO:0007669"/>
    <property type="project" value="TreeGrafter"/>
</dbReference>
<keyword evidence="7" id="KW-0812">Transmembrane</keyword>
<keyword evidence="9" id="KW-1185">Reference proteome</keyword>
<gene>
    <name evidence="8" type="ORF">FNV43_RR05751</name>
</gene>
<comment type="similarity">
    <text evidence="1">Belongs to the LOG family.</text>
</comment>
<dbReference type="EC" id="3.2.2.n1" evidence="2"/>
<sequence>MGPVSLTEQVGGSNVLGITPKALITPNILRLTVGKEMQDSTMHERISKMLEKSDAFIVLPGGYGTLEEIFQLHFIFAQVLVRFLFSINVASGVIGLKLNTKVK</sequence>
<dbReference type="EMBL" id="VOIH02000002">
    <property type="protein sequence ID" value="KAF3455303.1"/>
    <property type="molecule type" value="Genomic_DNA"/>
</dbReference>
<evidence type="ECO:0000256" key="3">
    <source>
        <dbReference type="ARBA" id="ARBA00022712"/>
    </source>
</evidence>
<dbReference type="GO" id="GO:0009691">
    <property type="term" value="P:cytokinin biosynthetic process"/>
    <property type="evidence" value="ECO:0007669"/>
    <property type="project" value="UniProtKB-KW"/>
</dbReference>
<dbReference type="Gene3D" id="3.40.50.450">
    <property type="match status" value="1"/>
</dbReference>
<comment type="catalytic activity">
    <reaction evidence="6">
        <text>9-ribosyl-trans-zeatin 5'-phosphate + H2O = trans-zeatin + D-ribose 5-phosphate</text>
        <dbReference type="Rhea" id="RHEA:48564"/>
        <dbReference type="ChEBI" id="CHEBI:15377"/>
        <dbReference type="ChEBI" id="CHEBI:16522"/>
        <dbReference type="ChEBI" id="CHEBI:78346"/>
        <dbReference type="ChEBI" id="CHEBI:87947"/>
        <dbReference type="EC" id="3.2.2.n1"/>
    </reaction>
</comment>
<evidence type="ECO:0000256" key="1">
    <source>
        <dbReference type="ARBA" id="ARBA00006763"/>
    </source>
</evidence>
<evidence type="ECO:0000313" key="9">
    <source>
        <dbReference type="Proteomes" id="UP000796880"/>
    </source>
</evidence>
<evidence type="ECO:0000313" key="8">
    <source>
        <dbReference type="EMBL" id="KAF3455303.1"/>
    </source>
</evidence>
<keyword evidence="7" id="KW-0472">Membrane</keyword>
<proteinExistence type="inferred from homology"/>
<comment type="caution">
    <text evidence="8">The sequence shown here is derived from an EMBL/GenBank/DDBJ whole genome shotgun (WGS) entry which is preliminary data.</text>
</comment>
<dbReference type="PANTHER" id="PTHR31223:SF70">
    <property type="entry name" value="LOG FAMILY PROTEIN YJL055W"/>
    <property type="match status" value="1"/>
</dbReference>
<dbReference type="PANTHER" id="PTHR31223">
    <property type="entry name" value="LOG FAMILY PROTEIN YJL055W"/>
    <property type="match status" value="1"/>
</dbReference>
<evidence type="ECO:0000256" key="7">
    <source>
        <dbReference type="SAM" id="Phobius"/>
    </source>
</evidence>
<evidence type="ECO:0000256" key="2">
    <source>
        <dbReference type="ARBA" id="ARBA00012205"/>
    </source>
</evidence>
<accession>A0A8K0MRI5</accession>
<dbReference type="SUPFAM" id="SSF102405">
    <property type="entry name" value="MCP/YpsA-like"/>
    <property type="match status" value="1"/>
</dbReference>
<dbReference type="AlphaFoldDB" id="A0A8K0MRI5"/>
<dbReference type="InterPro" id="IPR031100">
    <property type="entry name" value="LOG_fam"/>
</dbReference>
<evidence type="ECO:0000256" key="5">
    <source>
        <dbReference type="ARBA" id="ARBA00047718"/>
    </source>
</evidence>
<dbReference type="Proteomes" id="UP000796880">
    <property type="component" value="Unassembled WGS sequence"/>
</dbReference>
<feature type="transmembrane region" description="Helical" evidence="7">
    <location>
        <begin position="75"/>
        <end position="96"/>
    </location>
</feature>
<dbReference type="OrthoDB" id="414463at2759"/>
<comment type="catalytic activity">
    <reaction evidence="5">
        <text>N(6)-(dimethylallyl)adenosine 5'-phosphate + H2O = N(6)-dimethylallyladenine + D-ribose 5-phosphate</text>
        <dbReference type="Rhea" id="RHEA:48560"/>
        <dbReference type="ChEBI" id="CHEBI:15377"/>
        <dbReference type="ChEBI" id="CHEBI:17660"/>
        <dbReference type="ChEBI" id="CHEBI:57526"/>
        <dbReference type="ChEBI" id="CHEBI:78346"/>
        <dbReference type="EC" id="3.2.2.n1"/>
    </reaction>
</comment>
<dbReference type="Pfam" id="PF03641">
    <property type="entry name" value="Lysine_decarbox"/>
    <property type="match status" value="1"/>
</dbReference>
<comment type="function">
    <text evidence="4">Cytokinin-activating enzyme working in the direct activation pathway. Phosphoribohydrolase that converts inactive cytokinin nucleotides to the biologically active free-base forms.</text>
</comment>
<evidence type="ECO:0000256" key="4">
    <source>
        <dbReference type="ARBA" id="ARBA00024884"/>
    </source>
</evidence>